<dbReference type="SUPFAM" id="SSF53850">
    <property type="entry name" value="Periplasmic binding protein-like II"/>
    <property type="match status" value="1"/>
</dbReference>
<dbReference type="EMBL" id="CP004393">
    <property type="protein sequence ID" value="AJE47861.1"/>
    <property type="molecule type" value="Genomic_DNA"/>
</dbReference>
<dbReference type="HOGENOM" id="CLU_071304_0_0_5"/>
<name>A0A0B5E474_9RHOB</name>
<dbReference type="PANTHER" id="PTHR30024">
    <property type="entry name" value="ALIPHATIC SULFONATES-BINDING PROTEIN-RELATED"/>
    <property type="match status" value="1"/>
</dbReference>
<sequence length="320" mass="33850">MKFMTLVVAATSTALSSGIAFAADKVVVGYSVGATALPYYVGVEQGIFEKHDLEIEGVKIVVNSNLQSALIANQIDAAAVMLAVEGMAANVIKPGSVNYISLNAQSSDYRMEQFVARPDAGVKELADFKGKKLVTSPGIGNMSVAVAALTAAGLNEGDYTLDQLDTAQHINVLTSGQHDGAFTLEPAATLMMHNGVAGLIKAGVVAEVVLGDPKADAYMAGGAISQAFLTERPDVAKRYKEAFDEAIDTIHAHPELAREALAKYTPTPPEIVNEVPLVKFTKLSDLTDVDIESFQKYIDFAVSIGTVAEPIDVKPFLAKF</sequence>
<evidence type="ECO:0000313" key="3">
    <source>
        <dbReference type="EMBL" id="AJE47861.1"/>
    </source>
</evidence>
<reference evidence="3 4" key="1">
    <citation type="journal article" date="2014" name="Int. J. Syst. Evol. Microbiol.">
        <title>Celeribacter indicus sp. nov., a polycyclic aromatic hydrocarbon-degrading bacterium from deep-sea sediment and reclassification of Huaishuia halophila as Celeribacter halophilus comb. nov.</title>
        <authorList>
            <person name="Lai Q."/>
            <person name="Cao J."/>
            <person name="Yuan J."/>
            <person name="Li F."/>
            <person name="Shao Z."/>
        </authorList>
    </citation>
    <scope>NUCLEOTIDE SEQUENCE [LARGE SCALE GENOMIC DNA]</scope>
    <source>
        <strain evidence="3">P73</strain>
    </source>
</reference>
<evidence type="ECO:0000256" key="1">
    <source>
        <dbReference type="SAM" id="SignalP"/>
    </source>
</evidence>
<keyword evidence="4" id="KW-1185">Reference proteome</keyword>
<feature type="domain" description="SsuA/THI5-like" evidence="2">
    <location>
        <begin position="37"/>
        <end position="256"/>
    </location>
</feature>
<proteinExistence type="predicted"/>
<dbReference type="Proteomes" id="UP000031521">
    <property type="component" value="Chromosome"/>
</dbReference>
<dbReference type="KEGG" id="cid:P73_3146"/>
<dbReference type="OrthoDB" id="9815602at2"/>
<protein>
    <submittedName>
        <fullName evidence="3">ABC transporter substrate binding protein</fullName>
    </submittedName>
</protein>
<evidence type="ECO:0000313" key="4">
    <source>
        <dbReference type="Proteomes" id="UP000031521"/>
    </source>
</evidence>
<dbReference type="AlphaFoldDB" id="A0A0B5E474"/>
<keyword evidence="1" id="KW-0732">Signal</keyword>
<dbReference type="RefSeq" id="WP_043870322.1">
    <property type="nucleotide sequence ID" value="NZ_CP004393.1"/>
</dbReference>
<dbReference type="STRING" id="1208324.P73_3146"/>
<organism evidence="3 4">
    <name type="scientific">Celeribacter indicus</name>
    <dbReference type="NCBI Taxonomy" id="1208324"/>
    <lineage>
        <taxon>Bacteria</taxon>
        <taxon>Pseudomonadati</taxon>
        <taxon>Pseudomonadota</taxon>
        <taxon>Alphaproteobacteria</taxon>
        <taxon>Rhodobacterales</taxon>
        <taxon>Roseobacteraceae</taxon>
        <taxon>Celeribacter</taxon>
    </lineage>
</organism>
<accession>A0A0B5E474</accession>
<dbReference type="Pfam" id="PF09084">
    <property type="entry name" value="NMT1"/>
    <property type="match status" value="1"/>
</dbReference>
<dbReference type="InterPro" id="IPR015168">
    <property type="entry name" value="SsuA/THI5"/>
</dbReference>
<feature type="chain" id="PRO_5002101877" evidence="1">
    <location>
        <begin position="23"/>
        <end position="320"/>
    </location>
</feature>
<dbReference type="Gene3D" id="3.40.190.10">
    <property type="entry name" value="Periplasmic binding protein-like II"/>
    <property type="match status" value="2"/>
</dbReference>
<gene>
    <name evidence="3" type="ORF">P73_3146</name>
</gene>
<feature type="signal peptide" evidence="1">
    <location>
        <begin position="1"/>
        <end position="22"/>
    </location>
</feature>
<evidence type="ECO:0000259" key="2">
    <source>
        <dbReference type="Pfam" id="PF09084"/>
    </source>
</evidence>